<evidence type="ECO:0000313" key="9">
    <source>
        <dbReference type="Proteomes" id="UP000281549"/>
    </source>
</evidence>
<evidence type="ECO:0000256" key="3">
    <source>
        <dbReference type="ARBA" id="ARBA00016009"/>
    </source>
</evidence>
<dbReference type="EMBL" id="KE560937">
    <property type="protein sequence ID" value="EPZ34597.1"/>
    <property type="molecule type" value="Genomic_DNA"/>
</dbReference>
<keyword evidence="8" id="KW-1185">Reference proteome</keyword>
<gene>
    <name evidence="6" type="ORF">O9G_001899</name>
    <name evidence="7" type="ORF">ROZALSC1DRAFT_27056</name>
</gene>
<evidence type="ECO:0000256" key="5">
    <source>
        <dbReference type="RuleBase" id="RU004398"/>
    </source>
</evidence>
<evidence type="ECO:0000256" key="4">
    <source>
        <dbReference type="ARBA" id="ARBA00025043"/>
    </source>
</evidence>
<dbReference type="Proteomes" id="UP000030755">
    <property type="component" value="Unassembled WGS sequence"/>
</dbReference>
<name>A0A075AWK1_ROZAC</name>
<evidence type="ECO:0000256" key="1">
    <source>
        <dbReference type="ARBA" id="ARBA00005546"/>
    </source>
</evidence>
<proteinExistence type="inferred from homology"/>
<dbReference type="Proteomes" id="UP000281549">
    <property type="component" value="Unassembled WGS sequence"/>
</dbReference>
<protein>
    <recommendedName>
        <fullName evidence="3">EKC/KEOPS complex subunit CGI121</fullName>
    </recommendedName>
    <alternativeName>
        <fullName evidence="2">EKC/KEOPS complex subunit cgi121</fullName>
    </alternativeName>
</protein>
<reference evidence="9" key="2">
    <citation type="journal article" date="2018" name="Nat. Microbiol.">
        <title>Leveraging single-cell genomics to expand the fungal tree of life.</title>
        <authorList>
            <person name="Ahrendt S.R."/>
            <person name="Quandt C.A."/>
            <person name="Ciobanu D."/>
            <person name="Clum A."/>
            <person name="Salamov A."/>
            <person name="Andreopoulos B."/>
            <person name="Cheng J.F."/>
            <person name="Woyke T."/>
            <person name="Pelin A."/>
            <person name="Henrissat B."/>
            <person name="Reynolds N.K."/>
            <person name="Benny G.L."/>
            <person name="Smith M.E."/>
            <person name="James T.Y."/>
            <person name="Grigoriev I.V."/>
        </authorList>
    </citation>
    <scope>NUCLEOTIDE SEQUENCE [LARGE SCALE GENOMIC DNA]</scope>
    <source>
        <strain evidence="9">CSF55</strain>
    </source>
</reference>
<comment type="function">
    <text evidence="4">Component of the EKC/KEOPS complex that is required for the formation of a threonylcarbamoyl group on adenosine at position 37 (t(6)A37) in tRNAs that read codons beginning with adenine. The complex is probably involved in the transfer of the threonylcarbamoyl moiety of threonylcarbamoyl-AMP (TC-AMP) to the N6 group of A37. CGI121 acts as an allosteric effector that regulates the t(6)A activity of the complex. The EKC/KEOPS complex also promotes both telomere uncapping and telomere elongation. The complex is required for efficient recruitment of transcriptional coactivators. CGI121 is not required for tRNA modification.</text>
</comment>
<dbReference type="HOGENOM" id="CLU_1161704_0_0_1"/>
<keyword evidence="5" id="KW-0539">Nucleus</keyword>
<dbReference type="Pfam" id="PF08617">
    <property type="entry name" value="CGI-121"/>
    <property type="match status" value="1"/>
</dbReference>
<dbReference type="Gene3D" id="3.30.2380.10">
    <property type="entry name" value="CGI121/TPRKB"/>
    <property type="match status" value="1"/>
</dbReference>
<evidence type="ECO:0000256" key="2">
    <source>
        <dbReference type="ARBA" id="ARBA00015316"/>
    </source>
</evidence>
<sequence length="239" mass="27422">MPEIYSDVTWSTFLYFPDSPKAFFDLIRNGNVKACVLNASTVHSIKLLNLACLKASNLPRKTRTIFTDVIYYLSLTKSIQDSLKTFGWNPDCGACLLCLEHDIDPFQWLQENSLKGTMKGIEHLNDFQDRCLIDKRLKTYQNKNEISIIFETVFSSQYNSKGVEGYYLENQGSYRNHHFPELRRAISVAMDLCYQDLFSSKKYINIIDIACGSGEAGCDPYTQIAYENHLRHCPGMYGQ</sequence>
<dbReference type="EMBL" id="ML004946">
    <property type="protein sequence ID" value="RKP21545.1"/>
    <property type="molecule type" value="Genomic_DNA"/>
</dbReference>
<reference evidence="7" key="3">
    <citation type="submission" date="2018-08" db="EMBL/GenBank/DDBJ databases">
        <title>Leveraging single-cell genomics to expand the Fungal Tree of Life.</title>
        <authorList>
            <consortium name="DOE Joint Genome Institute"/>
            <person name="Ahrendt S.R."/>
            <person name="Quandt C.A."/>
            <person name="Ciobanu D."/>
            <person name="Clum A."/>
            <person name="Salamov A."/>
            <person name="Andreopoulos B."/>
            <person name="Cheng J.-F."/>
            <person name="Woyke T."/>
            <person name="Pelin A."/>
            <person name="Henrissat B."/>
            <person name="Reynolds N."/>
            <person name="Benny G.L."/>
            <person name="Smith M.E."/>
            <person name="James T.Y."/>
            <person name="Grigoriev I.V."/>
        </authorList>
    </citation>
    <scope>NUCLEOTIDE SEQUENCE</scope>
    <source>
        <strain evidence="7">CSF55</strain>
    </source>
</reference>
<dbReference type="InterPro" id="IPR036504">
    <property type="entry name" value="CGI121/TPRKB_sf"/>
</dbReference>
<organism evidence="6 8">
    <name type="scientific">Rozella allomycis (strain CSF55)</name>
    <dbReference type="NCBI Taxonomy" id="988480"/>
    <lineage>
        <taxon>Eukaryota</taxon>
        <taxon>Fungi</taxon>
        <taxon>Fungi incertae sedis</taxon>
        <taxon>Cryptomycota</taxon>
        <taxon>Cryptomycota incertae sedis</taxon>
        <taxon>Rozella</taxon>
    </lineage>
</organism>
<accession>A0A075AWK1</accession>
<dbReference type="OrthoDB" id="66144at2759"/>
<comment type="similarity">
    <text evidence="1 5">Belongs to the CGI121/TPRKB family.</text>
</comment>
<dbReference type="InterPro" id="IPR013926">
    <property type="entry name" value="CGI121/TPRKB"/>
</dbReference>
<evidence type="ECO:0000313" key="7">
    <source>
        <dbReference type="EMBL" id="RKP21545.1"/>
    </source>
</evidence>
<evidence type="ECO:0000313" key="6">
    <source>
        <dbReference type="EMBL" id="EPZ34597.1"/>
    </source>
</evidence>
<dbReference type="AlphaFoldDB" id="A0A075AWK1"/>
<evidence type="ECO:0000313" key="8">
    <source>
        <dbReference type="Proteomes" id="UP000030755"/>
    </source>
</evidence>
<reference evidence="6 8" key="1">
    <citation type="journal article" date="2013" name="Curr. Biol.">
        <title>Shared signatures of parasitism and phylogenomics unite Cryptomycota and microsporidia.</title>
        <authorList>
            <person name="James T.Y."/>
            <person name="Pelin A."/>
            <person name="Bonen L."/>
            <person name="Ahrendt S."/>
            <person name="Sain D."/>
            <person name="Corradi N."/>
            <person name="Stajich J.E."/>
        </authorList>
    </citation>
    <scope>NUCLEOTIDE SEQUENCE [LARGE SCALE GENOMIC DNA]</scope>
    <source>
        <strain evidence="6">CSF55</strain>
        <strain evidence="6">CSF55</strain>
    </source>
</reference>
<dbReference type="SUPFAM" id="SSF143870">
    <property type="entry name" value="PF0523-like"/>
    <property type="match status" value="1"/>
</dbReference>